<dbReference type="OrthoDB" id="9788446at2"/>
<name>A0A4Q9DM02_9BACL</name>
<keyword evidence="3" id="KW-0804">Transcription</keyword>
<dbReference type="Proteomes" id="UP000293142">
    <property type="component" value="Unassembled WGS sequence"/>
</dbReference>
<dbReference type="PANTHER" id="PTHR43280">
    <property type="entry name" value="ARAC-FAMILY TRANSCRIPTIONAL REGULATOR"/>
    <property type="match status" value="1"/>
</dbReference>
<dbReference type="InterPro" id="IPR009057">
    <property type="entry name" value="Homeodomain-like_sf"/>
</dbReference>
<dbReference type="AlphaFoldDB" id="A0A4Q9DM02"/>
<evidence type="ECO:0000313" key="6">
    <source>
        <dbReference type="EMBL" id="TBL76242.1"/>
    </source>
</evidence>
<dbReference type="GO" id="GO:0003700">
    <property type="term" value="F:DNA-binding transcription factor activity"/>
    <property type="evidence" value="ECO:0007669"/>
    <property type="project" value="InterPro"/>
</dbReference>
<evidence type="ECO:0000256" key="2">
    <source>
        <dbReference type="ARBA" id="ARBA00023125"/>
    </source>
</evidence>
<sequence>MNFAKTRFSIGNLVLMLLIFLFIAVLAFAVSLLKNQSAAEERFIESFRQTHDNLVSVSMMLENQINTVYYQLTLDYTLKEWLVQPKPTISNMAMLGEIQNNSLKIISSNPLVLSVYIYSKGSSTVLATNHEFTSLEQFPDKELFTQFNEKNGHWIGKRPEKAGYGNPKDILTFVAPLGDNGLVAINVDERKLFAATPDASYGMMLVGKNGGVLTTREGAEVNMDTLQPERLLDAKDSSNQPIEAANQYVLVSDHTSGEWTFISVTPQIKLSPAWKQRQIELVCASALLAGLAVWIYALARRIYFQPIRKLETHYNKNLEDLKHHFTLNVLTGKLKESDIRDKLAELSFRFPSDRWIVVLFQIDNFYNYLLSMKQDDRFFMDKTIYNAIKWTFMTTYSSYPAKTELEKVSILISVPEGTDESTMLQKLEQTICYLQKEIEDNCSLTVCAGISRVHESLNHAHTAYHEALKAVSFKAIYGKRSIIRYVDVAAAGKTDEITPQSADIDKLCSPLKEGKHIEFEANLRSMLQGLLREERFSIDRVNAFFSNVLYGIVKVTLEHRLELADILHEDVFMKMYSHEFVQDKTEYVIRTASAVSTHIMTTRSSHNKTVRLVLDYIDAHFDEPISLTTISETLGINSSYISTLMKQELGHGFVEHLNQLRIKKALELLENPNLAIKTVSEMCGYDTVHSFIRNFKKLHLFTPSEYRSKILAKR</sequence>
<proteinExistence type="predicted"/>
<keyword evidence="2" id="KW-0238">DNA-binding</keyword>
<protein>
    <submittedName>
        <fullName evidence="6">AraC family transcriptional regulator</fullName>
    </submittedName>
</protein>
<dbReference type="InterPro" id="IPR018060">
    <property type="entry name" value="HTH_AraC"/>
</dbReference>
<dbReference type="EMBL" id="SIRE01000014">
    <property type="protein sequence ID" value="TBL76242.1"/>
    <property type="molecule type" value="Genomic_DNA"/>
</dbReference>
<dbReference type="Pfam" id="PF12833">
    <property type="entry name" value="HTH_18"/>
    <property type="match status" value="1"/>
</dbReference>
<dbReference type="InterPro" id="IPR041522">
    <property type="entry name" value="CdaR_GGDEF"/>
</dbReference>
<dbReference type="Pfam" id="PF17853">
    <property type="entry name" value="GGDEF_2"/>
    <property type="match status" value="1"/>
</dbReference>
<dbReference type="SMART" id="SM00342">
    <property type="entry name" value="HTH_ARAC"/>
    <property type="match status" value="1"/>
</dbReference>
<dbReference type="Gene3D" id="1.10.10.60">
    <property type="entry name" value="Homeodomain-like"/>
    <property type="match status" value="2"/>
</dbReference>
<dbReference type="SUPFAM" id="SSF46689">
    <property type="entry name" value="Homeodomain-like"/>
    <property type="match status" value="1"/>
</dbReference>
<dbReference type="PANTHER" id="PTHR43280:SF28">
    <property type="entry name" value="HTH-TYPE TRANSCRIPTIONAL ACTIVATOR RHAS"/>
    <property type="match status" value="1"/>
</dbReference>
<feature type="transmembrane region" description="Helical" evidence="4">
    <location>
        <begin position="279"/>
        <end position="299"/>
    </location>
</feature>
<evidence type="ECO:0000256" key="1">
    <source>
        <dbReference type="ARBA" id="ARBA00023015"/>
    </source>
</evidence>
<accession>A0A4Q9DM02</accession>
<dbReference type="GO" id="GO:0043565">
    <property type="term" value="F:sequence-specific DNA binding"/>
    <property type="evidence" value="ECO:0007669"/>
    <property type="project" value="InterPro"/>
</dbReference>
<feature type="domain" description="HTH araC/xylS-type" evidence="5">
    <location>
        <begin position="611"/>
        <end position="709"/>
    </location>
</feature>
<comment type="caution">
    <text evidence="6">The sequence shown here is derived from an EMBL/GenBank/DDBJ whole genome shotgun (WGS) entry which is preliminary data.</text>
</comment>
<evidence type="ECO:0000259" key="5">
    <source>
        <dbReference type="PROSITE" id="PS01124"/>
    </source>
</evidence>
<evidence type="ECO:0000256" key="3">
    <source>
        <dbReference type="ARBA" id="ARBA00023163"/>
    </source>
</evidence>
<evidence type="ECO:0000313" key="7">
    <source>
        <dbReference type="Proteomes" id="UP000293142"/>
    </source>
</evidence>
<keyword evidence="4" id="KW-0812">Transmembrane</keyword>
<dbReference type="RefSeq" id="WP_131015148.1">
    <property type="nucleotide sequence ID" value="NZ_SIRE01000014.1"/>
</dbReference>
<dbReference type="PROSITE" id="PS01124">
    <property type="entry name" value="HTH_ARAC_FAMILY_2"/>
    <property type="match status" value="1"/>
</dbReference>
<keyword evidence="4" id="KW-0472">Membrane</keyword>
<reference evidence="6 7" key="1">
    <citation type="submission" date="2019-02" db="EMBL/GenBank/DDBJ databases">
        <title>Paenibacillus sp. nov., isolated from surface-sterilized tissue of Thalictrum simplex L.</title>
        <authorList>
            <person name="Tuo L."/>
        </authorList>
    </citation>
    <scope>NUCLEOTIDE SEQUENCE [LARGE SCALE GENOMIC DNA]</scope>
    <source>
        <strain evidence="6 7">N2SHLJ1</strain>
    </source>
</reference>
<evidence type="ECO:0000256" key="4">
    <source>
        <dbReference type="SAM" id="Phobius"/>
    </source>
</evidence>
<organism evidence="6 7">
    <name type="scientific">Paenibacillus thalictri</name>
    <dbReference type="NCBI Taxonomy" id="2527873"/>
    <lineage>
        <taxon>Bacteria</taxon>
        <taxon>Bacillati</taxon>
        <taxon>Bacillota</taxon>
        <taxon>Bacilli</taxon>
        <taxon>Bacillales</taxon>
        <taxon>Paenibacillaceae</taxon>
        <taxon>Paenibacillus</taxon>
    </lineage>
</organism>
<gene>
    <name evidence="6" type="ORF">EYB31_19750</name>
</gene>
<keyword evidence="7" id="KW-1185">Reference proteome</keyword>
<keyword evidence="4" id="KW-1133">Transmembrane helix</keyword>
<keyword evidence="1" id="KW-0805">Transcription regulation</keyword>